<name>A0A401QQN1_STRNR</name>
<proteinExistence type="predicted"/>
<evidence type="ECO:0000313" key="3">
    <source>
        <dbReference type="Proteomes" id="UP000288351"/>
    </source>
</evidence>
<accession>A0A401QQN1</accession>
<evidence type="ECO:0000313" key="2">
    <source>
        <dbReference type="EMBL" id="GCB87701.1"/>
    </source>
</evidence>
<reference evidence="2 3" key="1">
    <citation type="journal article" date="2019" name="Microbiol. Resour. Announc.">
        <title>Draft Genome Sequence of the Most Traditional epsilon-Poly-l-Lysine Producer, Streptomyces albulus NBRC14147.</title>
        <authorList>
            <person name="Yamanaka K."/>
            <person name="Hamano Y."/>
        </authorList>
    </citation>
    <scope>NUCLEOTIDE SEQUENCE [LARGE SCALE GENOMIC DNA]</scope>
    <source>
        <strain evidence="2 3">NBRC 14147</strain>
    </source>
</reference>
<sequence>MTAVSFAPAGRFSLAPSIRFLEGFTPASHHHAADGILRHRHPSRFARAEASGSELLRAHSARGAECAPGHGGVAGPAPGPRLSGAMTPAAGQGRGCCWVTQWMPPPPAPRLSMSSCSTTRSGKICWSVALAAASARVSPNWAEITAPLHT</sequence>
<dbReference type="EMBL" id="BHXC01000002">
    <property type="protein sequence ID" value="GCB87701.1"/>
    <property type="molecule type" value="Genomic_DNA"/>
</dbReference>
<dbReference type="Proteomes" id="UP000288351">
    <property type="component" value="Unassembled WGS sequence"/>
</dbReference>
<feature type="region of interest" description="Disordered" evidence="1">
    <location>
        <begin position="66"/>
        <end position="87"/>
    </location>
</feature>
<organism evidence="2 3">
    <name type="scientific">Streptomyces noursei</name>
    <name type="common">Streptomyces albulus</name>
    <dbReference type="NCBI Taxonomy" id="1971"/>
    <lineage>
        <taxon>Bacteria</taxon>
        <taxon>Bacillati</taxon>
        <taxon>Actinomycetota</taxon>
        <taxon>Actinomycetes</taxon>
        <taxon>Kitasatosporales</taxon>
        <taxon>Streptomycetaceae</taxon>
        <taxon>Streptomyces</taxon>
    </lineage>
</organism>
<comment type="caution">
    <text evidence="2">The sequence shown here is derived from an EMBL/GenBank/DDBJ whole genome shotgun (WGS) entry which is preliminary data.</text>
</comment>
<gene>
    <name evidence="2" type="ORF">SALB_00370</name>
</gene>
<protein>
    <submittedName>
        <fullName evidence="2">Uncharacterized protein</fullName>
    </submittedName>
</protein>
<evidence type="ECO:0000256" key="1">
    <source>
        <dbReference type="SAM" id="MobiDB-lite"/>
    </source>
</evidence>
<dbReference type="AlphaFoldDB" id="A0A401QQN1"/>